<dbReference type="InterPro" id="IPR051782">
    <property type="entry name" value="ABC_Transporter_VariousFunc"/>
</dbReference>
<sequence length="239" mass="26691">MISIAGINKTFGKFEVLKNINLDLGGDHIIALIGANACGKTTLIKSILGMVIPDSGKISVNGMDISNQWEYRKLIGYMPQIGRYPENMRVAQVLEMITDLRCNGTQNLDKELYEGFKLKDILDKKMGTLSGGTRQKVSAHLAFLFNSPILILDEPTAGLDPLSSFLLKEKIRIEKEKGKLILITSHILSELDDIVSQIIYMEEGEVIFDKSIQQLKEDTQKSRLSEAIPHLMKLKSEKA</sequence>
<evidence type="ECO:0000256" key="3">
    <source>
        <dbReference type="ARBA" id="ARBA00022840"/>
    </source>
</evidence>
<evidence type="ECO:0000256" key="2">
    <source>
        <dbReference type="ARBA" id="ARBA00022741"/>
    </source>
</evidence>
<organism evidence="5 6">
    <name type="scientific">Pseudopedobacter beijingensis</name>
    <dbReference type="NCBI Taxonomy" id="1207056"/>
    <lineage>
        <taxon>Bacteria</taxon>
        <taxon>Pseudomonadati</taxon>
        <taxon>Bacteroidota</taxon>
        <taxon>Sphingobacteriia</taxon>
        <taxon>Sphingobacteriales</taxon>
        <taxon>Sphingobacteriaceae</taxon>
        <taxon>Pseudopedobacter</taxon>
    </lineage>
</organism>
<keyword evidence="3 5" id="KW-0067">ATP-binding</keyword>
<protein>
    <submittedName>
        <fullName evidence="5">ABC transporter ATP-binding protein</fullName>
    </submittedName>
</protein>
<dbReference type="SMART" id="SM00382">
    <property type="entry name" value="AAA"/>
    <property type="match status" value="1"/>
</dbReference>
<dbReference type="Pfam" id="PF00005">
    <property type="entry name" value="ABC_tran"/>
    <property type="match status" value="1"/>
</dbReference>
<dbReference type="PROSITE" id="PS50893">
    <property type="entry name" value="ABC_TRANSPORTER_2"/>
    <property type="match status" value="1"/>
</dbReference>
<name>A0ABW4I9H9_9SPHI</name>
<evidence type="ECO:0000259" key="4">
    <source>
        <dbReference type="PROSITE" id="PS50893"/>
    </source>
</evidence>
<dbReference type="PANTHER" id="PTHR42939:SF1">
    <property type="entry name" value="ABC TRANSPORTER ATP-BINDING PROTEIN ALBC-RELATED"/>
    <property type="match status" value="1"/>
</dbReference>
<dbReference type="InterPro" id="IPR027417">
    <property type="entry name" value="P-loop_NTPase"/>
</dbReference>
<dbReference type="SUPFAM" id="SSF52540">
    <property type="entry name" value="P-loop containing nucleoside triphosphate hydrolases"/>
    <property type="match status" value="1"/>
</dbReference>
<dbReference type="Proteomes" id="UP001597118">
    <property type="component" value="Unassembled WGS sequence"/>
</dbReference>
<reference evidence="6" key="1">
    <citation type="journal article" date="2019" name="Int. J. Syst. Evol. Microbiol.">
        <title>The Global Catalogue of Microorganisms (GCM) 10K type strain sequencing project: providing services to taxonomists for standard genome sequencing and annotation.</title>
        <authorList>
            <consortium name="The Broad Institute Genomics Platform"/>
            <consortium name="The Broad Institute Genome Sequencing Center for Infectious Disease"/>
            <person name="Wu L."/>
            <person name="Ma J."/>
        </authorList>
    </citation>
    <scope>NUCLEOTIDE SEQUENCE [LARGE SCALE GENOMIC DNA]</scope>
    <source>
        <strain evidence="6">CCUG 53762</strain>
    </source>
</reference>
<keyword evidence="6" id="KW-1185">Reference proteome</keyword>
<feature type="domain" description="ABC transporter" evidence="4">
    <location>
        <begin position="2"/>
        <end position="228"/>
    </location>
</feature>
<dbReference type="PANTHER" id="PTHR42939">
    <property type="entry name" value="ABC TRANSPORTER ATP-BINDING PROTEIN ALBC-RELATED"/>
    <property type="match status" value="1"/>
</dbReference>
<dbReference type="GO" id="GO:0005524">
    <property type="term" value="F:ATP binding"/>
    <property type="evidence" value="ECO:0007669"/>
    <property type="project" value="UniProtKB-KW"/>
</dbReference>
<dbReference type="InterPro" id="IPR003439">
    <property type="entry name" value="ABC_transporter-like_ATP-bd"/>
</dbReference>
<keyword evidence="1" id="KW-0813">Transport</keyword>
<comment type="caution">
    <text evidence="5">The sequence shown here is derived from an EMBL/GenBank/DDBJ whole genome shotgun (WGS) entry which is preliminary data.</text>
</comment>
<evidence type="ECO:0000313" key="6">
    <source>
        <dbReference type="Proteomes" id="UP001597118"/>
    </source>
</evidence>
<gene>
    <name evidence="5" type="ORF">ACFSAH_05935</name>
</gene>
<dbReference type="EMBL" id="JBHUDG010000004">
    <property type="protein sequence ID" value="MFD1629411.1"/>
    <property type="molecule type" value="Genomic_DNA"/>
</dbReference>
<dbReference type="CDD" id="cd03230">
    <property type="entry name" value="ABC_DR_subfamily_A"/>
    <property type="match status" value="1"/>
</dbReference>
<evidence type="ECO:0000313" key="5">
    <source>
        <dbReference type="EMBL" id="MFD1629411.1"/>
    </source>
</evidence>
<evidence type="ECO:0000256" key="1">
    <source>
        <dbReference type="ARBA" id="ARBA00022448"/>
    </source>
</evidence>
<keyword evidence="2" id="KW-0547">Nucleotide-binding</keyword>
<dbReference type="Gene3D" id="3.40.50.300">
    <property type="entry name" value="P-loop containing nucleotide triphosphate hydrolases"/>
    <property type="match status" value="1"/>
</dbReference>
<dbReference type="RefSeq" id="WP_379661790.1">
    <property type="nucleotide sequence ID" value="NZ_JBHUDG010000004.1"/>
</dbReference>
<dbReference type="InterPro" id="IPR003593">
    <property type="entry name" value="AAA+_ATPase"/>
</dbReference>
<proteinExistence type="predicted"/>
<accession>A0ABW4I9H9</accession>